<evidence type="ECO:0000256" key="1">
    <source>
        <dbReference type="SAM" id="SignalP"/>
    </source>
</evidence>
<keyword evidence="1" id="KW-0732">Signal</keyword>
<feature type="signal peptide" evidence="1">
    <location>
        <begin position="1"/>
        <end position="19"/>
    </location>
</feature>
<gene>
    <name evidence="2" type="ORF">SAMN04487868_12444</name>
</gene>
<dbReference type="EMBL" id="FOTV01000024">
    <property type="protein sequence ID" value="SFM05017.1"/>
    <property type="molecule type" value="Genomic_DNA"/>
</dbReference>
<dbReference type="Proteomes" id="UP000199211">
    <property type="component" value="Unassembled WGS sequence"/>
</dbReference>
<evidence type="ECO:0000313" key="3">
    <source>
        <dbReference type="Proteomes" id="UP000199211"/>
    </source>
</evidence>
<protein>
    <submittedName>
        <fullName evidence="2">Uncharacterized protein</fullName>
    </submittedName>
</protein>
<organism evidence="2 3">
    <name type="scientific">Marinobacter salarius</name>
    <dbReference type="NCBI Taxonomy" id="1420917"/>
    <lineage>
        <taxon>Bacteria</taxon>
        <taxon>Pseudomonadati</taxon>
        <taxon>Pseudomonadota</taxon>
        <taxon>Gammaproteobacteria</taxon>
        <taxon>Pseudomonadales</taxon>
        <taxon>Marinobacteraceae</taxon>
        <taxon>Marinobacter</taxon>
    </lineage>
</organism>
<sequence>MKPFFVIFLIFSAASNAQAQGYDVPLDSLSEWTGKKSIRVVSNIEDLNTDKEFLALLGRLTVKGFDVKFGSSGPIDEGLTLEVLQVRDKTALSIKSTDSQKYFLSVLIDKANQDGGEIRAEAYTPSILPLPEDFSPKMVEALPRPSQKDSQLVFLSDSALVLGLFDGGRVKRIDELTSGIKNSKAIFLSVGQSDSDPNPEVAVVWGQDRDISGKGQYTKIFSQLFEISGQTLQEESEKAENVALRFINNQLHTQRYELLQGDIGKIAVTSGKQTNARNDSVVPADAGNMIFSYFPIDNATSIIVNEANLELRNSSWKSSPQLGLGKVSSPRLTKRLKDRKIITSPDYAFSVNEEHLSIPRKAVVNNGSVVTYLRKRRPGLSGLTSASGPDSLIKASWDSDTPESGFSISPMHEISSFIIDFSYVKNRGAFRLLVLTNEESDNQGARKIYIY</sequence>
<name>A0ABY1FT98_9GAMM</name>
<accession>A0ABY1FT98</accession>
<reference evidence="2 3" key="1">
    <citation type="submission" date="2016-10" db="EMBL/GenBank/DDBJ databases">
        <authorList>
            <person name="Varghese N."/>
            <person name="Submissions S."/>
        </authorList>
    </citation>
    <scope>NUCLEOTIDE SEQUENCE [LARGE SCALE GENOMIC DNA]</scope>
    <source>
        <strain evidence="2 3">DSM 26291</strain>
    </source>
</reference>
<comment type="caution">
    <text evidence="2">The sequence shown here is derived from an EMBL/GenBank/DDBJ whole genome shotgun (WGS) entry which is preliminary data.</text>
</comment>
<feature type="chain" id="PRO_5045345307" evidence="1">
    <location>
        <begin position="20"/>
        <end position="451"/>
    </location>
</feature>
<evidence type="ECO:0000313" key="2">
    <source>
        <dbReference type="EMBL" id="SFM05017.1"/>
    </source>
</evidence>
<dbReference type="RefSeq" id="WP_075194343.1">
    <property type="nucleotide sequence ID" value="NZ_FOTV01000024.1"/>
</dbReference>
<keyword evidence="3" id="KW-1185">Reference proteome</keyword>
<proteinExistence type="predicted"/>